<comment type="caution">
    <text evidence="2">The sequence shown here is derived from an EMBL/GenBank/DDBJ whole genome shotgun (WGS) entry which is preliminary data.</text>
</comment>
<dbReference type="AlphaFoldDB" id="A0A9W4DL78"/>
<protein>
    <submittedName>
        <fullName evidence="2">Uncharacterized protein</fullName>
    </submittedName>
</protein>
<organism evidence="2 3">
    <name type="scientific">Actinacidiphila cocklensis</name>
    <dbReference type="NCBI Taxonomy" id="887465"/>
    <lineage>
        <taxon>Bacteria</taxon>
        <taxon>Bacillati</taxon>
        <taxon>Actinomycetota</taxon>
        <taxon>Actinomycetes</taxon>
        <taxon>Kitasatosporales</taxon>
        <taxon>Streptomycetaceae</taxon>
        <taxon>Actinacidiphila</taxon>
    </lineage>
</organism>
<dbReference type="EMBL" id="CAJSLV010000043">
    <property type="protein sequence ID" value="CAG6392197.1"/>
    <property type="molecule type" value="Genomic_DNA"/>
</dbReference>
<feature type="compositionally biased region" description="Polar residues" evidence="1">
    <location>
        <begin position="19"/>
        <end position="29"/>
    </location>
</feature>
<gene>
    <name evidence="2" type="ORF">SCOCK_150169</name>
</gene>
<feature type="region of interest" description="Disordered" evidence="1">
    <location>
        <begin position="14"/>
        <end position="49"/>
    </location>
</feature>
<sequence>MTLSLVGLALNPSFHAGQASHTPQVSAGTASKPRPILRGGGQPEVSSTR</sequence>
<accession>A0A9W4DL78</accession>
<proteinExistence type="predicted"/>
<evidence type="ECO:0000313" key="2">
    <source>
        <dbReference type="EMBL" id="CAG6392197.1"/>
    </source>
</evidence>
<dbReference type="Proteomes" id="UP001152519">
    <property type="component" value="Unassembled WGS sequence"/>
</dbReference>
<keyword evidence="3" id="KW-1185">Reference proteome</keyword>
<name>A0A9W4DL78_9ACTN</name>
<evidence type="ECO:0000313" key="3">
    <source>
        <dbReference type="Proteomes" id="UP001152519"/>
    </source>
</evidence>
<evidence type="ECO:0000256" key="1">
    <source>
        <dbReference type="SAM" id="MobiDB-lite"/>
    </source>
</evidence>
<reference evidence="2" key="1">
    <citation type="submission" date="2021-05" db="EMBL/GenBank/DDBJ databases">
        <authorList>
            <person name="Arsene-Ploetze F."/>
        </authorList>
    </citation>
    <scope>NUCLEOTIDE SEQUENCE</scope>
    <source>
        <strain evidence="2">DSM 42138</strain>
    </source>
</reference>